<organism evidence="7 8">
    <name type="scientific">Salinirubellus salinus</name>
    <dbReference type="NCBI Taxonomy" id="1364945"/>
    <lineage>
        <taxon>Archaea</taxon>
        <taxon>Methanobacteriati</taxon>
        <taxon>Methanobacteriota</taxon>
        <taxon>Stenosarchaea group</taxon>
        <taxon>Halobacteria</taxon>
        <taxon>Halobacteriales</taxon>
        <taxon>Natronomonadaceae</taxon>
        <taxon>Salinirubellus</taxon>
    </lineage>
</organism>
<dbReference type="GO" id="GO:1904047">
    <property type="term" value="F:S-adenosyl-L-methionine binding"/>
    <property type="evidence" value="ECO:0007669"/>
    <property type="project" value="TreeGrafter"/>
</dbReference>
<reference evidence="7" key="1">
    <citation type="submission" date="2022-09" db="EMBL/GenBank/DDBJ databases">
        <title>Diverse halophilic archaea isolated from saline environments.</title>
        <authorList>
            <person name="Cui H.-L."/>
        </authorList>
    </citation>
    <scope>NUCLEOTIDE SEQUENCE</scope>
    <source>
        <strain evidence="7">ZS-35-S2</strain>
    </source>
</reference>
<keyword evidence="3 7" id="KW-0489">Methyltransferase</keyword>
<proteinExistence type="inferred from homology"/>
<evidence type="ECO:0000256" key="6">
    <source>
        <dbReference type="ARBA" id="ARBA00047942"/>
    </source>
</evidence>
<dbReference type="REBASE" id="661030">
    <property type="entry name" value="M.Ssa35S2ORF10285P"/>
</dbReference>
<evidence type="ECO:0000313" key="7">
    <source>
        <dbReference type="EMBL" id="UWM56665.1"/>
    </source>
</evidence>
<name>A0A9E7R8Q8_9EURY</name>
<dbReference type="InterPro" id="IPR012327">
    <property type="entry name" value="MeTrfase_D12"/>
</dbReference>
<dbReference type="PRINTS" id="PR00505">
    <property type="entry name" value="D12N6MTFRASE"/>
</dbReference>
<dbReference type="EMBL" id="CP104003">
    <property type="protein sequence ID" value="UWM56665.1"/>
    <property type="molecule type" value="Genomic_DNA"/>
</dbReference>
<dbReference type="KEGG" id="ssai:N0B31_10295"/>
<accession>A0A9E7R8Q8</accession>
<dbReference type="GeneID" id="74942815"/>
<keyword evidence="4" id="KW-0808">Transferase</keyword>
<evidence type="ECO:0000256" key="2">
    <source>
        <dbReference type="ARBA" id="ARBA00011900"/>
    </source>
</evidence>
<dbReference type="Gene3D" id="3.40.50.150">
    <property type="entry name" value="Vaccinia Virus protein VP39"/>
    <property type="match status" value="1"/>
</dbReference>
<evidence type="ECO:0000256" key="4">
    <source>
        <dbReference type="ARBA" id="ARBA00022679"/>
    </source>
</evidence>
<dbReference type="Gene3D" id="1.10.1020.10">
    <property type="entry name" value="Adenine-specific Methyltransferase, Domain 2"/>
    <property type="match status" value="1"/>
</dbReference>
<dbReference type="GO" id="GO:0009007">
    <property type="term" value="F:site-specific DNA-methyltransferase (adenine-specific) activity"/>
    <property type="evidence" value="ECO:0007669"/>
    <property type="project" value="UniProtKB-EC"/>
</dbReference>
<dbReference type="EC" id="2.1.1.72" evidence="2"/>
<dbReference type="Pfam" id="PF02086">
    <property type="entry name" value="MethyltransfD12"/>
    <property type="match status" value="1"/>
</dbReference>
<dbReference type="GO" id="GO:0032259">
    <property type="term" value="P:methylation"/>
    <property type="evidence" value="ECO:0007669"/>
    <property type="project" value="UniProtKB-KW"/>
</dbReference>
<evidence type="ECO:0000313" key="8">
    <source>
        <dbReference type="Proteomes" id="UP001057580"/>
    </source>
</evidence>
<dbReference type="GO" id="GO:0043565">
    <property type="term" value="F:sequence-specific DNA binding"/>
    <property type="evidence" value="ECO:0007669"/>
    <property type="project" value="TreeGrafter"/>
</dbReference>
<dbReference type="AlphaFoldDB" id="A0A9E7R8Q8"/>
<dbReference type="InterPro" id="IPR029063">
    <property type="entry name" value="SAM-dependent_MTases_sf"/>
</dbReference>
<dbReference type="PANTHER" id="PTHR30481">
    <property type="entry name" value="DNA ADENINE METHYLASE"/>
    <property type="match status" value="1"/>
</dbReference>
<keyword evidence="8" id="KW-1185">Reference proteome</keyword>
<protein>
    <recommendedName>
        <fullName evidence="2">site-specific DNA-methyltransferase (adenine-specific)</fullName>
        <ecNumber evidence="2">2.1.1.72</ecNumber>
    </recommendedName>
</protein>
<dbReference type="InterPro" id="IPR012263">
    <property type="entry name" value="M_m6A_EcoRV"/>
</dbReference>
<sequence length="288" mass="32260">MSQPNNITPISWYGGKTSHRKWILPLLPTSDTYVEPFGGSGSILLHREPSNVDVYNDLSESLTDFYRVLRDNPDNLIRALQLTPYSREEYEYALNHHDDPGLDEVEKARLFFTVCNQARAGLALSAVESQFSFVRRESYSDMAGSISRWRNHISKLDSAAERLDGVRIESRDAVAVIEEYDSPDTVFYLDPPYMAETRSTGGEYGENEMGVEDHRELLEVLSDVEGDVAISGYTSDLYEGMLSGWSRVERGTRAQAGQSGSERTEVLWCNYDVPASGDVSQSGLSSWA</sequence>
<gene>
    <name evidence="7" type="ORF">N0B31_10295</name>
</gene>
<dbReference type="RefSeq" id="WP_260643779.1">
    <property type="nucleotide sequence ID" value="NZ_CP104003.1"/>
</dbReference>
<comment type="similarity">
    <text evidence="1">Belongs to the N(4)/N(6)-methyltransferase family.</text>
</comment>
<dbReference type="SUPFAM" id="SSF53335">
    <property type="entry name" value="S-adenosyl-L-methionine-dependent methyltransferases"/>
    <property type="match status" value="1"/>
</dbReference>
<comment type="catalytic activity">
    <reaction evidence="6">
        <text>a 2'-deoxyadenosine in DNA + S-adenosyl-L-methionine = an N(6)-methyl-2'-deoxyadenosine in DNA + S-adenosyl-L-homocysteine + H(+)</text>
        <dbReference type="Rhea" id="RHEA:15197"/>
        <dbReference type="Rhea" id="RHEA-COMP:12418"/>
        <dbReference type="Rhea" id="RHEA-COMP:12419"/>
        <dbReference type="ChEBI" id="CHEBI:15378"/>
        <dbReference type="ChEBI" id="CHEBI:57856"/>
        <dbReference type="ChEBI" id="CHEBI:59789"/>
        <dbReference type="ChEBI" id="CHEBI:90615"/>
        <dbReference type="ChEBI" id="CHEBI:90616"/>
        <dbReference type="EC" id="2.1.1.72"/>
    </reaction>
</comment>
<evidence type="ECO:0000256" key="1">
    <source>
        <dbReference type="ARBA" id="ARBA00006594"/>
    </source>
</evidence>
<dbReference type="InterPro" id="IPR023095">
    <property type="entry name" value="Ade_MeTrfase_dom_2"/>
</dbReference>
<dbReference type="GO" id="GO:0009307">
    <property type="term" value="P:DNA restriction-modification system"/>
    <property type="evidence" value="ECO:0007669"/>
    <property type="project" value="InterPro"/>
</dbReference>
<dbReference type="PANTHER" id="PTHR30481:SF4">
    <property type="entry name" value="SITE-SPECIFIC DNA-METHYLTRANSFERASE (ADENINE-SPECIFIC)"/>
    <property type="match status" value="1"/>
</dbReference>
<keyword evidence="5" id="KW-0949">S-adenosyl-L-methionine</keyword>
<dbReference type="GO" id="GO:0006298">
    <property type="term" value="P:mismatch repair"/>
    <property type="evidence" value="ECO:0007669"/>
    <property type="project" value="TreeGrafter"/>
</dbReference>
<evidence type="ECO:0000256" key="3">
    <source>
        <dbReference type="ARBA" id="ARBA00022603"/>
    </source>
</evidence>
<dbReference type="Proteomes" id="UP001057580">
    <property type="component" value="Chromosome"/>
</dbReference>
<evidence type="ECO:0000256" key="5">
    <source>
        <dbReference type="ARBA" id="ARBA00022691"/>
    </source>
</evidence>
<dbReference type="PIRSF" id="PIRSF000398">
    <property type="entry name" value="M_m6A_EcoRV"/>
    <property type="match status" value="1"/>
</dbReference>